<dbReference type="EMBL" id="FMZX01000005">
    <property type="protein sequence ID" value="SDD20655.1"/>
    <property type="molecule type" value="Genomic_DNA"/>
</dbReference>
<sequence>MASDTAIPADDGRTGRLPPIPADQLTEAQQRVAAGISGGPRGGLRGPFPALLRSPELADRFQKVGEYLRFNSSIPTALNELAILVTARTWSAQFEWYAHHLLAMKAGLPPSIAEAIAEGRRPEGMDEDQRIVYEFCTELHTTHAVSDATYAAARGRFGEQGVVDLLGVSGYYVAVAMILNVAQVPLPPGVPEPLKPLSLG</sequence>
<dbReference type="Gene3D" id="1.20.1290.10">
    <property type="entry name" value="AhpD-like"/>
    <property type="match status" value="1"/>
</dbReference>
<accession>A0A1G6SWZ2</accession>
<dbReference type="SUPFAM" id="SSF69118">
    <property type="entry name" value="AhpD-like"/>
    <property type="match status" value="1"/>
</dbReference>
<evidence type="ECO:0000313" key="1">
    <source>
        <dbReference type="EMBL" id="SDD20655.1"/>
    </source>
</evidence>
<name>A0A1G6SWZ2_9PROT</name>
<organism evidence="1 2">
    <name type="scientific">Belnapia rosea</name>
    <dbReference type="NCBI Taxonomy" id="938405"/>
    <lineage>
        <taxon>Bacteria</taxon>
        <taxon>Pseudomonadati</taxon>
        <taxon>Pseudomonadota</taxon>
        <taxon>Alphaproteobacteria</taxon>
        <taxon>Acetobacterales</taxon>
        <taxon>Roseomonadaceae</taxon>
        <taxon>Belnapia</taxon>
    </lineage>
</organism>
<keyword evidence="2" id="KW-1185">Reference proteome</keyword>
<dbReference type="RefSeq" id="WP_090663431.1">
    <property type="nucleotide sequence ID" value="NZ_FMZX01000005.1"/>
</dbReference>
<dbReference type="PANTHER" id="PTHR34846">
    <property type="entry name" value="4-CARBOXYMUCONOLACTONE DECARBOXYLASE FAMILY PROTEIN (AFU_ORTHOLOGUE AFUA_6G11590)"/>
    <property type="match status" value="1"/>
</dbReference>
<protein>
    <submittedName>
        <fullName evidence="1">4-carboxymuconolactone decarboxylase</fullName>
    </submittedName>
</protein>
<dbReference type="AlphaFoldDB" id="A0A1G6SWZ2"/>
<reference evidence="1 2" key="1">
    <citation type="submission" date="2016-10" db="EMBL/GenBank/DDBJ databases">
        <authorList>
            <person name="de Groot N.N."/>
        </authorList>
    </citation>
    <scope>NUCLEOTIDE SEQUENCE [LARGE SCALE GENOMIC DNA]</scope>
    <source>
        <strain evidence="1 2">CPCC 100156</strain>
    </source>
</reference>
<gene>
    <name evidence="1" type="ORF">SAMN04487779_1005172</name>
</gene>
<dbReference type="InterPro" id="IPR029032">
    <property type="entry name" value="AhpD-like"/>
</dbReference>
<dbReference type="PANTHER" id="PTHR34846:SF11">
    <property type="entry name" value="4-CARBOXYMUCONOLACTONE DECARBOXYLASE FAMILY PROTEIN (AFU_ORTHOLOGUE AFUA_6G11590)"/>
    <property type="match status" value="1"/>
</dbReference>
<evidence type="ECO:0000313" key="2">
    <source>
        <dbReference type="Proteomes" id="UP000198925"/>
    </source>
</evidence>
<proteinExistence type="predicted"/>
<dbReference type="Proteomes" id="UP000198925">
    <property type="component" value="Unassembled WGS sequence"/>
</dbReference>
<dbReference type="STRING" id="938405.SAMN02927895_02390"/>